<dbReference type="RefSeq" id="WP_169584635.1">
    <property type="nucleotide sequence ID" value="NZ_VCQU01000001.1"/>
</dbReference>
<dbReference type="Pfam" id="PF06974">
    <property type="entry name" value="WS_DGAT_C"/>
    <property type="match status" value="1"/>
</dbReference>
<dbReference type="GO" id="GO:0004144">
    <property type="term" value="F:diacylglycerol O-acyltransferase activity"/>
    <property type="evidence" value="ECO:0007669"/>
    <property type="project" value="UniProtKB-EC"/>
</dbReference>
<dbReference type="InterPro" id="IPR045034">
    <property type="entry name" value="O-acyltransferase_WSD1-like"/>
</dbReference>
<dbReference type="InterPro" id="IPR004255">
    <property type="entry name" value="O-acyltransferase_WSD1_N"/>
</dbReference>
<comment type="pathway">
    <text evidence="2">Lipid metabolism.</text>
</comment>
<dbReference type="Gene3D" id="3.30.559.10">
    <property type="entry name" value="Chloramphenicol acetyltransferase-like domain"/>
    <property type="match status" value="1"/>
</dbReference>
<comment type="similarity">
    <text evidence="3">Belongs to the long-chain O-acyltransferase family.</text>
</comment>
<dbReference type="UniPathway" id="UPA00282"/>
<keyword evidence="7" id="KW-0319">Glycerol metabolism</keyword>
<keyword evidence="15" id="KW-1185">Reference proteome</keyword>
<dbReference type="GO" id="GO:0051701">
    <property type="term" value="P:biological process involved in interaction with host"/>
    <property type="evidence" value="ECO:0007669"/>
    <property type="project" value="TreeGrafter"/>
</dbReference>
<dbReference type="PANTHER" id="PTHR31650">
    <property type="entry name" value="O-ACYLTRANSFERASE (WSD1-LIKE) FAMILY PROTEIN"/>
    <property type="match status" value="1"/>
</dbReference>
<dbReference type="GO" id="GO:0019432">
    <property type="term" value="P:triglyceride biosynthetic process"/>
    <property type="evidence" value="ECO:0007669"/>
    <property type="project" value="UniProtKB-UniPathway"/>
</dbReference>
<reference evidence="14 15" key="2">
    <citation type="submission" date="2020-06" db="EMBL/GenBank/DDBJ databases">
        <title>Antribacter stalactiti gen. nov., sp. nov., a new member of the family Nacardiaceae isolated from a cave.</title>
        <authorList>
            <person name="Kim I.S."/>
        </authorList>
    </citation>
    <scope>NUCLEOTIDE SEQUENCE [LARGE SCALE GENOMIC DNA]</scope>
    <source>
        <strain evidence="14 15">YC2-7</strain>
    </source>
</reference>
<keyword evidence="9" id="KW-0012">Acyltransferase</keyword>
<dbReference type="PANTHER" id="PTHR31650:SF1">
    <property type="entry name" value="WAX ESTER SYNTHASE_DIACYLGLYCEROL ACYLTRANSFERASE 4-RELATED"/>
    <property type="match status" value="1"/>
</dbReference>
<evidence type="ECO:0000256" key="8">
    <source>
        <dbReference type="ARBA" id="ARBA00023098"/>
    </source>
</evidence>
<keyword evidence="6" id="KW-0808">Transferase</keyword>
<evidence type="ECO:0000313" key="15">
    <source>
        <dbReference type="Proteomes" id="UP000535543"/>
    </source>
</evidence>
<feature type="domain" description="O-acyltransferase WSD1-like N-terminal" evidence="12">
    <location>
        <begin position="11"/>
        <end position="274"/>
    </location>
</feature>
<keyword evidence="8" id="KW-0443">Lipid metabolism</keyword>
<dbReference type="GO" id="GO:0006071">
    <property type="term" value="P:glycerol metabolic process"/>
    <property type="evidence" value="ECO:0007669"/>
    <property type="project" value="UniProtKB-KW"/>
</dbReference>
<evidence type="ECO:0000256" key="9">
    <source>
        <dbReference type="ARBA" id="ARBA00023315"/>
    </source>
</evidence>
<dbReference type="GO" id="GO:0071731">
    <property type="term" value="P:response to nitric oxide"/>
    <property type="evidence" value="ECO:0007669"/>
    <property type="project" value="TreeGrafter"/>
</dbReference>
<dbReference type="Pfam" id="PF03007">
    <property type="entry name" value="WS_DGAT_cat"/>
    <property type="match status" value="1"/>
</dbReference>
<feature type="domain" description="O-acyltransferase WSD1 C-terminal" evidence="13">
    <location>
        <begin position="314"/>
        <end position="449"/>
    </location>
</feature>
<dbReference type="EMBL" id="VCQU01000001">
    <property type="protein sequence ID" value="NMN93953.1"/>
    <property type="molecule type" value="Genomic_DNA"/>
</dbReference>
<evidence type="ECO:0000256" key="7">
    <source>
        <dbReference type="ARBA" id="ARBA00022798"/>
    </source>
</evidence>
<keyword evidence="5" id="KW-0444">Lipid biosynthesis</keyword>
<evidence type="ECO:0000256" key="11">
    <source>
        <dbReference type="SAM" id="MobiDB-lite"/>
    </source>
</evidence>
<accession>A0A848K5E1</accession>
<dbReference type="AlphaFoldDB" id="A0A848K5E1"/>
<evidence type="ECO:0000256" key="2">
    <source>
        <dbReference type="ARBA" id="ARBA00005189"/>
    </source>
</evidence>
<evidence type="ECO:0000256" key="6">
    <source>
        <dbReference type="ARBA" id="ARBA00022679"/>
    </source>
</evidence>
<protein>
    <recommendedName>
        <fullName evidence="4">diacylglycerol O-acyltransferase</fullName>
        <ecNumber evidence="4">2.3.1.20</ecNumber>
    </recommendedName>
</protein>
<proteinExistence type="inferred from homology"/>
<evidence type="ECO:0000256" key="5">
    <source>
        <dbReference type="ARBA" id="ARBA00022516"/>
    </source>
</evidence>
<organism evidence="14 15">
    <name type="scientific">Antrihabitans stalactiti</name>
    <dbReference type="NCBI Taxonomy" id="2584121"/>
    <lineage>
        <taxon>Bacteria</taxon>
        <taxon>Bacillati</taxon>
        <taxon>Actinomycetota</taxon>
        <taxon>Actinomycetes</taxon>
        <taxon>Mycobacteriales</taxon>
        <taxon>Nocardiaceae</taxon>
        <taxon>Antrihabitans</taxon>
    </lineage>
</organism>
<dbReference type="GO" id="GO:0001666">
    <property type="term" value="P:response to hypoxia"/>
    <property type="evidence" value="ECO:0007669"/>
    <property type="project" value="TreeGrafter"/>
</dbReference>
<comment type="pathway">
    <text evidence="1">Glycerolipid metabolism; triacylglycerol biosynthesis.</text>
</comment>
<dbReference type="EC" id="2.3.1.20" evidence="4"/>
<feature type="region of interest" description="Disordered" evidence="11">
    <location>
        <begin position="460"/>
        <end position="485"/>
    </location>
</feature>
<evidence type="ECO:0000259" key="12">
    <source>
        <dbReference type="Pfam" id="PF03007"/>
    </source>
</evidence>
<dbReference type="InterPro" id="IPR023213">
    <property type="entry name" value="CAT-like_dom_sf"/>
</dbReference>
<name>A0A848K5E1_9NOCA</name>
<gene>
    <name evidence="14" type="ORF">FGL95_02750</name>
</gene>
<reference evidence="14 15" key="1">
    <citation type="submission" date="2019-05" db="EMBL/GenBank/DDBJ databases">
        <authorList>
            <person name="Lee S.D."/>
        </authorList>
    </citation>
    <scope>NUCLEOTIDE SEQUENCE [LARGE SCALE GENOMIC DNA]</scope>
    <source>
        <strain evidence="14 15">YC2-7</strain>
    </source>
</reference>
<evidence type="ECO:0000313" key="14">
    <source>
        <dbReference type="EMBL" id="NMN93953.1"/>
    </source>
</evidence>
<evidence type="ECO:0000256" key="1">
    <source>
        <dbReference type="ARBA" id="ARBA00004771"/>
    </source>
</evidence>
<evidence type="ECO:0000256" key="4">
    <source>
        <dbReference type="ARBA" id="ARBA00013244"/>
    </source>
</evidence>
<evidence type="ECO:0000256" key="3">
    <source>
        <dbReference type="ARBA" id="ARBA00009587"/>
    </source>
</evidence>
<evidence type="ECO:0000256" key="10">
    <source>
        <dbReference type="ARBA" id="ARBA00048109"/>
    </source>
</evidence>
<comment type="catalytic activity">
    <reaction evidence="10">
        <text>an acyl-CoA + a 1,2-diacyl-sn-glycerol = a triacyl-sn-glycerol + CoA</text>
        <dbReference type="Rhea" id="RHEA:10868"/>
        <dbReference type="ChEBI" id="CHEBI:17815"/>
        <dbReference type="ChEBI" id="CHEBI:57287"/>
        <dbReference type="ChEBI" id="CHEBI:58342"/>
        <dbReference type="ChEBI" id="CHEBI:64615"/>
        <dbReference type="EC" id="2.3.1.20"/>
    </reaction>
</comment>
<dbReference type="SUPFAM" id="SSF52777">
    <property type="entry name" value="CoA-dependent acyltransferases"/>
    <property type="match status" value="2"/>
</dbReference>
<evidence type="ECO:0000259" key="13">
    <source>
        <dbReference type="Pfam" id="PF06974"/>
    </source>
</evidence>
<dbReference type="Proteomes" id="UP000535543">
    <property type="component" value="Unassembled WGS sequence"/>
</dbReference>
<sequence>MHANDGEFMRASDAFSWYQENDPALRATIVSIIWLDSSPDWDELRARLDNASRQIVRFRERVEEPPARLSTPRFIIDEHFDITWHVRRVQAPSPANASAVLEIARTDAMTSFDRVRPLWKATLVEGVDGDRAALVMKVHHSLTDGMGAMKLAPLLFDLSRTTTHRDEASAPKSDRHGLLPASIANDVVQTARLVASTAKSAVGAGPRFVRNPVTSVRNAVGTVTSIAETVAPVSNALSPIMQERGLSRSLDLVTVDLADLKRAAKAADATLNDAFLAAVTGGLRRYHEQHGTTVDELRVTMPVSIRKEDDPAASNRITLMRFRLPVADVNPASRMHKIDKQARRARNARSLPFTNAIAFGLDLLPTAVAGSMLKRVDFLASDVYGPQFPLYLAGAKVTAYTAFGPTMGCAANLTLLSYDGACHVGLTIDEAAVTDPNMYVECLRAGFAEVLALGKPEKPIRRPIADGEYPSSYRSPNDLPADAEK</sequence>
<comment type="caution">
    <text evidence="14">The sequence shown here is derived from an EMBL/GenBank/DDBJ whole genome shotgun (WGS) entry which is preliminary data.</text>
</comment>
<dbReference type="InterPro" id="IPR009721">
    <property type="entry name" value="O-acyltransferase_WSD1_C"/>
</dbReference>
<dbReference type="GO" id="GO:0005886">
    <property type="term" value="C:plasma membrane"/>
    <property type="evidence" value="ECO:0007669"/>
    <property type="project" value="TreeGrafter"/>
</dbReference>
<dbReference type="Gene3D" id="3.30.559.30">
    <property type="entry name" value="Nonribosomal peptide synthetase, condensation domain"/>
    <property type="match status" value="1"/>
</dbReference>